<dbReference type="AlphaFoldDB" id="A0A7C3IX86"/>
<dbReference type="Gene3D" id="1.10.10.580">
    <property type="entry name" value="Structural maintenance of chromosome 1. Chain E"/>
    <property type="match status" value="1"/>
</dbReference>
<proteinExistence type="inferred from homology"/>
<dbReference type="PANTHER" id="PTHR33969">
    <property type="entry name" value="SEGREGATION AND CONDENSATION PROTEIN A"/>
    <property type="match status" value="1"/>
</dbReference>
<evidence type="ECO:0000256" key="1">
    <source>
        <dbReference type="ARBA" id="ARBA00044777"/>
    </source>
</evidence>
<evidence type="ECO:0000256" key="2">
    <source>
        <dbReference type="HAMAP-Rule" id="MF_01805"/>
    </source>
</evidence>
<dbReference type="GO" id="GO:0005737">
    <property type="term" value="C:cytoplasm"/>
    <property type="evidence" value="ECO:0007669"/>
    <property type="project" value="UniProtKB-SubCell"/>
</dbReference>
<comment type="subunit">
    <text evidence="2">Component of a cohesin-like complex composed of ScpA, ScpB and the Smc homodimer, in which ScpA and ScpB bind to the head domain of Smc. The presence of the three proteins is required for the association of the complex with DNA.</text>
</comment>
<dbReference type="Pfam" id="PF02616">
    <property type="entry name" value="SMC_ScpA"/>
    <property type="match status" value="1"/>
</dbReference>
<evidence type="ECO:0000313" key="3">
    <source>
        <dbReference type="EMBL" id="HEA87395.1"/>
    </source>
</evidence>
<reference evidence="4" key="1">
    <citation type="journal article" date="2020" name="mSystems">
        <title>Genome- and Community-Level Interaction Insights into Carbon Utilization and Element Cycling Functions of Hydrothermarchaeota in Hydrothermal Sediment.</title>
        <authorList>
            <person name="Zhou Z."/>
            <person name="Liu Y."/>
            <person name="Xu W."/>
            <person name="Pan J."/>
            <person name="Luo Z.H."/>
            <person name="Li M."/>
        </authorList>
    </citation>
    <scope>NUCLEOTIDE SEQUENCE [LARGE SCALE GENOMIC DNA]</scope>
    <source>
        <strain evidence="3">SpSt-265</strain>
        <strain evidence="4">SpSt-465</strain>
    </source>
</reference>
<accession>A0A7C3IX86</accession>
<comment type="similarity">
    <text evidence="2">Belongs to the ScpA family.</text>
</comment>
<sequence length="240" mass="27349">MSEVAQVRLDIFEGPVELLLYLVRKNELDILDIPIARLTDDYLAMLRNSTALNLEVAGDFLTMAAVLVRLKVRALLPRTEEEDLSTPQVSLEQILDAYRQFQSAARLLARREAEQRQRFPRRGESPPVARAEGEDIAVLTRAFSRLLARLKPEPRLTITPREIRIEDKIEGLRQLLEERAVVEFEEAVSGATLGEIVVTFLALLELVRLGEVRVEQQEEFGPIRLMRREPENLTPVSEAE</sequence>
<comment type="subcellular location">
    <subcellularLocation>
        <location evidence="2">Cytoplasm</location>
    </subcellularLocation>
    <text evidence="2">Associated with two foci at the outer edges of the nucleoid region in young cells, and at four foci within both cell halves in older cells.</text>
</comment>
<keyword evidence="2" id="KW-0132">Cell division</keyword>
<dbReference type="GO" id="GO:0051301">
    <property type="term" value="P:cell division"/>
    <property type="evidence" value="ECO:0007669"/>
    <property type="project" value="UniProtKB-KW"/>
</dbReference>
<dbReference type="EMBL" id="DSTU01000002">
    <property type="protein sequence ID" value="HFJ53302.1"/>
    <property type="molecule type" value="Genomic_DNA"/>
</dbReference>
<keyword evidence="2" id="KW-0159">Chromosome partition</keyword>
<organism evidence="4">
    <name type="scientific">candidate division WOR-3 bacterium</name>
    <dbReference type="NCBI Taxonomy" id="2052148"/>
    <lineage>
        <taxon>Bacteria</taxon>
        <taxon>Bacteria division WOR-3</taxon>
    </lineage>
</organism>
<gene>
    <name evidence="2" type="primary">scpA</name>
    <name evidence="3" type="ORF">ENP94_05200</name>
    <name evidence="4" type="ORF">ENS16_01255</name>
</gene>
<protein>
    <recommendedName>
        <fullName evidence="1 2">Segregation and condensation protein A</fullName>
    </recommendedName>
</protein>
<name>A0A7C3IX86_UNCW3</name>
<dbReference type="GO" id="GO:0006260">
    <property type="term" value="P:DNA replication"/>
    <property type="evidence" value="ECO:0007669"/>
    <property type="project" value="UniProtKB-UniRule"/>
</dbReference>
<dbReference type="PANTHER" id="PTHR33969:SF2">
    <property type="entry name" value="SEGREGATION AND CONDENSATION PROTEIN A"/>
    <property type="match status" value="1"/>
</dbReference>
<comment type="caution">
    <text evidence="4">The sequence shown here is derived from an EMBL/GenBank/DDBJ whole genome shotgun (WGS) entry which is preliminary data.</text>
</comment>
<evidence type="ECO:0000313" key="4">
    <source>
        <dbReference type="EMBL" id="HFJ53302.1"/>
    </source>
</evidence>
<dbReference type="GO" id="GO:0007059">
    <property type="term" value="P:chromosome segregation"/>
    <property type="evidence" value="ECO:0007669"/>
    <property type="project" value="UniProtKB-UniRule"/>
</dbReference>
<keyword evidence="2" id="KW-0131">Cell cycle</keyword>
<dbReference type="Gene3D" id="6.10.250.2410">
    <property type="match status" value="1"/>
</dbReference>
<dbReference type="InterPro" id="IPR003768">
    <property type="entry name" value="ScpA"/>
</dbReference>
<dbReference type="EMBL" id="DSLG01000006">
    <property type="protein sequence ID" value="HEA87395.1"/>
    <property type="molecule type" value="Genomic_DNA"/>
</dbReference>
<dbReference type="InterPro" id="IPR023093">
    <property type="entry name" value="ScpA-like_C"/>
</dbReference>
<keyword evidence="2" id="KW-0963">Cytoplasm</keyword>
<comment type="function">
    <text evidence="2">Participates in chromosomal partition during cell division. May act via the formation of a condensin-like complex containing Smc and ScpB that pull DNA away from mid-cell into both cell halves.</text>
</comment>
<dbReference type="HAMAP" id="MF_01805">
    <property type="entry name" value="ScpA"/>
    <property type="match status" value="1"/>
</dbReference>